<reference evidence="2" key="2">
    <citation type="submission" date="2020-09" db="EMBL/GenBank/DDBJ databases">
        <authorList>
            <person name="Sun Q."/>
            <person name="Ohkuma M."/>
        </authorList>
    </citation>
    <scope>NUCLEOTIDE SEQUENCE</scope>
    <source>
        <strain evidence="2">JCM 4125</strain>
    </source>
</reference>
<gene>
    <name evidence="2" type="ORF">GCM10010226_88600</name>
</gene>
<dbReference type="AlphaFoldDB" id="A0A918M1K7"/>
<reference evidence="2" key="1">
    <citation type="journal article" date="2014" name="Int. J. Syst. Evol. Microbiol.">
        <title>Complete genome sequence of Corynebacterium casei LMG S-19264T (=DSM 44701T), isolated from a smear-ripened cheese.</title>
        <authorList>
            <consortium name="US DOE Joint Genome Institute (JGI-PGF)"/>
            <person name="Walter F."/>
            <person name="Albersmeier A."/>
            <person name="Kalinowski J."/>
            <person name="Ruckert C."/>
        </authorList>
    </citation>
    <scope>NUCLEOTIDE SEQUENCE</scope>
    <source>
        <strain evidence="2">JCM 4125</strain>
    </source>
</reference>
<name>A0A918M1K7_9ACTN</name>
<comment type="caution">
    <text evidence="2">The sequence shown here is derived from an EMBL/GenBank/DDBJ whole genome shotgun (WGS) entry which is preliminary data.</text>
</comment>
<proteinExistence type="predicted"/>
<evidence type="ECO:0000313" key="3">
    <source>
        <dbReference type="Proteomes" id="UP000646776"/>
    </source>
</evidence>
<dbReference type="Proteomes" id="UP000646776">
    <property type="component" value="Unassembled WGS sequence"/>
</dbReference>
<evidence type="ECO:0000313" key="2">
    <source>
        <dbReference type="EMBL" id="GGT97456.1"/>
    </source>
</evidence>
<accession>A0A918M1K7</accession>
<organism evidence="2 3">
    <name type="scientific">Streptomyces phaeofaciens</name>
    <dbReference type="NCBI Taxonomy" id="68254"/>
    <lineage>
        <taxon>Bacteria</taxon>
        <taxon>Bacillati</taxon>
        <taxon>Actinomycetota</taxon>
        <taxon>Actinomycetes</taxon>
        <taxon>Kitasatosporales</taxon>
        <taxon>Streptomycetaceae</taxon>
        <taxon>Streptomyces</taxon>
    </lineage>
</organism>
<keyword evidence="3" id="KW-1185">Reference proteome</keyword>
<evidence type="ECO:0000256" key="1">
    <source>
        <dbReference type="SAM" id="MobiDB-lite"/>
    </source>
</evidence>
<feature type="compositionally biased region" description="Basic and acidic residues" evidence="1">
    <location>
        <begin position="30"/>
        <end position="42"/>
    </location>
</feature>
<dbReference type="EMBL" id="BMSA01000053">
    <property type="protein sequence ID" value="GGT97456.1"/>
    <property type="molecule type" value="Genomic_DNA"/>
</dbReference>
<feature type="region of interest" description="Disordered" evidence="1">
    <location>
        <begin position="1"/>
        <end position="42"/>
    </location>
</feature>
<protein>
    <submittedName>
        <fullName evidence="2">Uncharacterized protein</fullName>
    </submittedName>
</protein>
<sequence length="42" mass="4786">MTRPCKSVRPALTSERPAFPSERPVPLAERPFRPEPELDARP</sequence>